<organism evidence="2 3">
    <name type="scientific">Lentibacillus populi</name>
    <dbReference type="NCBI Taxonomy" id="1827502"/>
    <lineage>
        <taxon>Bacteria</taxon>
        <taxon>Bacillati</taxon>
        <taxon>Bacillota</taxon>
        <taxon>Bacilli</taxon>
        <taxon>Bacillales</taxon>
        <taxon>Bacillaceae</taxon>
        <taxon>Lentibacillus</taxon>
    </lineage>
</organism>
<evidence type="ECO:0000256" key="1">
    <source>
        <dbReference type="ARBA" id="ARBA00006718"/>
    </source>
</evidence>
<comment type="caution">
    <text evidence="2">The sequence shown here is derived from an EMBL/GenBank/DDBJ whole genome shotgun (WGS) entry which is preliminary data.</text>
</comment>
<proteinExistence type="inferred from homology"/>
<keyword evidence="3" id="KW-1185">Reference proteome</keyword>
<sequence>MKLHVTNDTAEWYKSEFDLQTPARLRYYVRYGFGGHIPGFSLGVRVDTPNEMYTSYQVDDLTFFIEAKDAWYFEEKDLFVKLNKAKNEPEFSYE</sequence>
<dbReference type="Proteomes" id="UP000621492">
    <property type="component" value="Unassembled WGS sequence"/>
</dbReference>
<evidence type="ECO:0008006" key="4">
    <source>
        <dbReference type="Google" id="ProtNLM"/>
    </source>
</evidence>
<dbReference type="AlphaFoldDB" id="A0A9W5TUR6"/>
<dbReference type="InterPro" id="IPR008326">
    <property type="entry name" value="PdhI-like"/>
</dbReference>
<comment type="similarity">
    <text evidence="1">Belongs to the HesB/IscA family.</text>
</comment>
<evidence type="ECO:0000313" key="3">
    <source>
        <dbReference type="Proteomes" id="UP000621492"/>
    </source>
</evidence>
<reference evidence="2" key="2">
    <citation type="submission" date="2020-09" db="EMBL/GenBank/DDBJ databases">
        <authorList>
            <person name="Sun Q."/>
            <person name="Zhou Y."/>
        </authorList>
    </citation>
    <scope>NUCLEOTIDE SEQUENCE</scope>
    <source>
        <strain evidence="2">CGMCC 1.15454</strain>
    </source>
</reference>
<dbReference type="PIRSF" id="PIRSF034852">
    <property type="entry name" value="UCP034852"/>
    <property type="match status" value="1"/>
</dbReference>
<dbReference type="RefSeq" id="WP_102415225.1">
    <property type="nucleotide sequence ID" value="NZ_BMJD01000002.1"/>
</dbReference>
<name>A0A9W5TUR6_9BACI</name>
<protein>
    <recommendedName>
        <fullName evidence="4">FeS cluster biogenesis domain-containing protein</fullName>
    </recommendedName>
</protein>
<reference evidence="2" key="1">
    <citation type="journal article" date="2014" name="Int. J. Syst. Evol. Microbiol.">
        <title>Complete genome sequence of Corynebacterium casei LMG S-19264T (=DSM 44701T), isolated from a smear-ripened cheese.</title>
        <authorList>
            <consortium name="US DOE Joint Genome Institute (JGI-PGF)"/>
            <person name="Walter F."/>
            <person name="Albersmeier A."/>
            <person name="Kalinowski J."/>
            <person name="Ruckert C."/>
        </authorList>
    </citation>
    <scope>NUCLEOTIDE SEQUENCE</scope>
    <source>
        <strain evidence="2">CGMCC 1.15454</strain>
    </source>
</reference>
<gene>
    <name evidence="2" type="ORF">GCM10011409_05650</name>
</gene>
<evidence type="ECO:0000313" key="2">
    <source>
        <dbReference type="EMBL" id="GGB31147.1"/>
    </source>
</evidence>
<accession>A0A9W5TUR6</accession>
<dbReference type="EMBL" id="BMJD01000002">
    <property type="protein sequence ID" value="GGB31147.1"/>
    <property type="molecule type" value="Genomic_DNA"/>
</dbReference>